<dbReference type="InterPro" id="IPR011009">
    <property type="entry name" value="Kinase-like_dom_sf"/>
</dbReference>
<gene>
    <name evidence="2" type="ORF">LSUE1_G008583</name>
</gene>
<feature type="domain" description="Aminoglycoside phosphotransferase" evidence="1">
    <location>
        <begin position="139"/>
        <end position="311"/>
    </location>
</feature>
<keyword evidence="3" id="KW-1185">Reference proteome</keyword>
<proteinExistence type="predicted"/>
<name>A0A8T9C7Z5_9HELO</name>
<dbReference type="Pfam" id="PF01636">
    <property type="entry name" value="APH"/>
    <property type="match status" value="1"/>
</dbReference>
<dbReference type="AlphaFoldDB" id="A0A8T9C7Z5"/>
<evidence type="ECO:0000313" key="3">
    <source>
        <dbReference type="Proteomes" id="UP000469558"/>
    </source>
</evidence>
<reference evidence="2 3" key="1">
    <citation type="submission" date="2018-05" db="EMBL/GenBank/DDBJ databases">
        <title>Genome sequencing and assembly of the regulated plant pathogen Lachnellula willkommii and related sister species for the development of diagnostic species identification markers.</title>
        <authorList>
            <person name="Giroux E."/>
            <person name="Bilodeau G."/>
        </authorList>
    </citation>
    <scope>NUCLEOTIDE SEQUENCE [LARGE SCALE GENOMIC DNA]</scope>
    <source>
        <strain evidence="2 3">CBS 268.59</strain>
    </source>
</reference>
<comment type="caution">
    <text evidence="2">The sequence shown here is derived from an EMBL/GenBank/DDBJ whole genome shotgun (WGS) entry which is preliminary data.</text>
</comment>
<dbReference type="InterPro" id="IPR002575">
    <property type="entry name" value="Aminoglycoside_PTrfase"/>
</dbReference>
<dbReference type="PANTHER" id="PTHR21310">
    <property type="entry name" value="AMINOGLYCOSIDE PHOSPHOTRANSFERASE-RELATED-RELATED"/>
    <property type="match status" value="1"/>
</dbReference>
<dbReference type="OrthoDB" id="8300194at2759"/>
<accession>A0A8T9C7Z5</accession>
<sequence>MAQAAIAREDYSHPEKIYKDLIRRAPGVKISDEDAQKQKKLIGAGDDNNPDKELCWSCGWSVKNEWYSCYGSRIRIFHTRGNIGIWEIGSQWMIRDQPNDASLGNDYITQEFLRNQSNLNIPLLKEMRKLSKPGDKIDLTLMSRAQGVGLDTIWDTLSSKQKSDYSNQLASAIKQWRQFTSPIAKKVDGGVPDDCLIAHCVRLVAPTCKKMGRTTEEWFDNIEKELRLGLCLLHKTNDPLIIEEKFQQLKKGFPTSEPYVLTHGDLNLTNIIVKDEKIEAIIDWELSGYFPWWAERWMSLRAGRDDMDELFDPLWADIDSEMNEEIFPEVCEGVWADDRHGYALVSANVNLIPGNSDGTNLDIKTSIF</sequence>
<evidence type="ECO:0000313" key="2">
    <source>
        <dbReference type="EMBL" id="TVY78277.1"/>
    </source>
</evidence>
<dbReference type="Proteomes" id="UP000469558">
    <property type="component" value="Unassembled WGS sequence"/>
</dbReference>
<dbReference type="SUPFAM" id="SSF56112">
    <property type="entry name" value="Protein kinase-like (PK-like)"/>
    <property type="match status" value="1"/>
</dbReference>
<dbReference type="Gene3D" id="3.90.1200.10">
    <property type="match status" value="1"/>
</dbReference>
<dbReference type="InterPro" id="IPR051678">
    <property type="entry name" value="AGP_Transferase"/>
</dbReference>
<protein>
    <recommendedName>
        <fullName evidence="1">Aminoglycoside phosphotransferase domain-containing protein</fullName>
    </recommendedName>
</protein>
<evidence type="ECO:0000259" key="1">
    <source>
        <dbReference type="Pfam" id="PF01636"/>
    </source>
</evidence>
<dbReference type="EMBL" id="QGMK01000805">
    <property type="protein sequence ID" value="TVY78277.1"/>
    <property type="molecule type" value="Genomic_DNA"/>
</dbReference>
<organism evidence="2 3">
    <name type="scientific">Lachnellula suecica</name>
    <dbReference type="NCBI Taxonomy" id="602035"/>
    <lineage>
        <taxon>Eukaryota</taxon>
        <taxon>Fungi</taxon>
        <taxon>Dikarya</taxon>
        <taxon>Ascomycota</taxon>
        <taxon>Pezizomycotina</taxon>
        <taxon>Leotiomycetes</taxon>
        <taxon>Helotiales</taxon>
        <taxon>Lachnaceae</taxon>
        <taxon>Lachnellula</taxon>
    </lineage>
</organism>
<dbReference type="PANTHER" id="PTHR21310:SF55">
    <property type="entry name" value="AMINOGLYCOSIDE PHOSPHOTRANSFERASE DOMAIN-CONTAINING PROTEIN"/>
    <property type="match status" value="1"/>
</dbReference>